<dbReference type="STRING" id="42354.SAMN05216333_1146"/>
<comment type="similarity">
    <text evidence="2 6">Belongs to the ABC-3 integral membrane protein family.</text>
</comment>
<name>A0A1H8RDJ1_9PROT</name>
<dbReference type="InterPro" id="IPR037294">
    <property type="entry name" value="ABC_BtuC-like"/>
</dbReference>
<keyword evidence="6" id="KW-0813">Transport</keyword>
<evidence type="ECO:0000313" key="8">
    <source>
        <dbReference type="EMBL" id="SEO64426.1"/>
    </source>
</evidence>
<evidence type="ECO:0000256" key="4">
    <source>
        <dbReference type="ARBA" id="ARBA00022989"/>
    </source>
</evidence>
<evidence type="ECO:0000256" key="7">
    <source>
        <dbReference type="SAM" id="Phobius"/>
    </source>
</evidence>
<feature type="transmembrane region" description="Helical" evidence="7">
    <location>
        <begin position="176"/>
        <end position="209"/>
    </location>
</feature>
<dbReference type="PANTHER" id="PTHR30477:SF0">
    <property type="entry name" value="METAL TRANSPORT SYSTEM MEMBRANE PROTEIN TM_0125-RELATED"/>
    <property type="match status" value="1"/>
</dbReference>
<dbReference type="Pfam" id="PF00950">
    <property type="entry name" value="ABC-3"/>
    <property type="match status" value="1"/>
</dbReference>
<dbReference type="AlphaFoldDB" id="A0A1H8RDJ1"/>
<evidence type="ECO:0000256" key="2">
    <source>
        <dbReference type="ARBA" id="ARBA00008034"/>
    </source>
</evidence>
<dbReference type="GO" id="GO:0043190">
    <property type="term" value="C:ATP-binding cassette (ABC) transporter complex"/>
    <property type="evidence" value="ECO:0007669"/>
    <property type="project" value="InterPro"/>
</dbReference>
<evidence type="ECO:0000256" key="3">
    <source>
        <dbReference type="ARBA" id="ARBA00022692"/>
    </source>
</evidence>
<keyword evidence="5 7" id="KW-0472">Membrane</keyword>
<proteinExistence type="inferred from homology"/>
<dbReference type="EMBL" id="FODO01000014">
    <property type="protein sequence ID" value="SEO64426.1"/>
    <property type="molecule type" value="Genomic_DNA"/>
</dbReference>
<keyword evidence="4 7" id="KW-1133">Transmembrane helix</keyword>
<dbReference type="GO" id="GO:0055085">
    <property type="term" value="P:transmembrane transport"/>
    <property type="evidence" value="ECO:0007669"/>
    <property type="project" value="InterPro"/>
</dbReference>
<keyword evidence="9" id="KW-1185">Reference proteome</keyword>
<protein>
    <submittedName>
        <fullName evidence="8">Manganese/iron transport system permease protein/iron/zinc/copper transport system permease protein</fullName>
    </submittedName>
</protein>
<evidence type="ECO:0000313" key="9">
    <source>
        <dbReference type="Proteomes" id="UP000198814"/>
    </source>
</evidence>
<reference evidence="9" key="1">
    <citation type="submission" date="2016-10" db="EMBL/GenBank/DDBJ databases">
        <authorList>
            <person name="Varghese N."/>
            <person name="Submissions S."/>
        </authorList>
    </citation>
    <scope>NUCLEOTIDE SEQUENCE [LARGE SCALE GENOMIC DNA]</scope>
    <source>
        <strain evidence="9">Nm76</strain>
    </source>
</reference>
<comment type="subcellular location">
    <subcellularLocation>
        <location evidence="6">Cell membrane</location>
        <topology evidence="6">Multi-pass membrane protein</topology>
    </subcellularLocation>
    <subcellularLocation>
        <location evidence="1">Membrane</location>
        <topology evidence="1">Multi-pass membrane protein</topology>
    </subcellularLocation>
</comment>
<dbReference type="CDD" id="cd06550">
    <property type="entry name" value="TM_ABC_iron-siderophores_like"/>
    <property type="match status" value="1"/>
</dbReference>
<dbReference type="SUPFAM" id="SSF81345">
    <property type="entry name" value="ABC transporter involved in vitamin B12 uptake, BtuC"/>
    <property type="match status" value="1"/>
</dbReference>
<keyword evidence="3 6" id="KW-0812">Transmembrane</keyword>
<feature type="transmembrane region" description="Helical" evidence="7">
    <location>
        <begin position="12"/>
        <end position="36"/>
    </location>
</feature>
<feature type="transmembrane region" description="Helical" evidence="7">
    <location>
        <begin position="135"/>
        <end position="156"/>
    </location>
</feature>
<dbReference type="InterPro" id="IPR001626">
    <property type="entry name" value="ABC_TroCD"/>
</dbReference>
<gene>
    <name evidence="8" type="ORF">SAMN05216333_1146</name>
</gene>
<evidence type="ECO:0000256" key="5">
    <source>
        <dbReference type="ARBA" id="ARBA00023136"/>
    </source>
</evidence>
<dbReference type="Proteomes" id="UP000198814">
    <property type="component" value="Unassembled WGS sequence"/>
</dbReference>
<dbReference type="GO" id="GO:0010043">
    <property type="term" value="P:response to zinc ion"/>
    <property type="evidence" value="ECO:0007669"/>
    <property type="project" value="TreeGrafter"/>
</dbReference>
<dbReference type="PANTHER" id="PTHR30477">
    <property type="entry name" value="ABC-TRANSPORTER METAL-BINDING PROTEIN"/>
    <property type="match status" value="1"/>
</dbReference>
<evidence type="ECO:0000256" key="6">
    <source>
        <dbReference type="RuleBase" id="RU003943"/>
    </source>
</evidence>
<dbReference type="RefSeq" id="WP_090319208.1">
    <property type="nucleotide sequence ID" value="NZ_FNOE01000013.1"/>
</dbReference>
<evidence type="ECO:0000256" key="1">
    <source>
        <dbReference type="ARBA" id="ARBA00004141"/>
    </source>
</evidence>
<feature type="transmembrane region" description="Helical" evidence="7">
    <location>
        <begin position="247"/>
        <end position="265"/>
    </location>
</feature>
<accession>A0A1H8RDJ1</accession>
<dbReference type="OrthoDB" id="9804300at2"/>
<feature type="transmembrane region" description="Helical" evidence="7">
    <location>
        <begin position="221"/>
        <end position="241"/>
    </location>
</feature>
<feature type="transmembrane region" description="Helical" evidence="7">
    <location>
        <begin position="48"/>
        <end position="78"/>
    </location>
</feature>
<sequence>MEFLLEPLEYEFFRHALLAAFMIGASSGLIGVYVVLRGMSYVGHGLSHAAIGGAIVGITLNLNFYTGACAMGLLAALIINKITKNNKIKLDAAIGIVTTAMFALGVAIVSKMRNFKQNFEAVLFGNILGITGEDLMIIGLVTCITLITMFFSYRALLFSTFDSEAAQVSGIKTAPVQLLFSLLLTLSVIASLNVVGVTMVAATLIAPAVTARMLTDSFSKMIIYSMFLGAITGVTGMYLSYILNVPSGTTIVLFSALVFSLSLLIKPARSLKKRLSLP</sequence>
<dbReference type="Gene3D" id="1.10.3470.10">
    <property type="entry name" value="ABC transporter involved in vitamin B12 uptake, BtuC"/>
    <property type="match status" value="1"/>
</dbReference>
<organism evidence="8 9">
    <name type="scientific">Nitrosomonas oligotropha</name>
    <dbReference type="NCBI Taxonomy" id="42354"/>
    <lineage>
        <taxon>Bacteria</taxon>
        <taxon>Pseudomonadati</taxon>
        <taxon>Pseudomonadota</taxon>
        <taxon>Betaproteobacteria</taxon>
        <taxon>Nitrosomonadales</taxon>
        <taxon>Nitrosomonadaceae</taxon>
        <taxon>Nitrosomonas</taxon>
    </lineage>
</organism>
<feature type="transmembrane region" description="Helical" evidence="7">
    <location>
        <begin position="90"/>
        <end position="109"/>
    </location>
</feature>